<comment type="similarity">
    <text evidence="1">Belongs to the RelE toxin family.</text>
</comment>
<dbReference type="KEGG" id="cch:Cag_0909"/>
<dbReference type="EMBL" id="CP000108">
    <property type="protein sequence ID" value="ABB28174.1"/>
    <property type="molecule type" value="Genomic_DNA"/>
</dbReference>
<proteinExistence type="inferred from homology"/>
<dbReference type="InterPro" id="IPR051803">
    <property type="entry name" value="TA_system_RelE-like_toxin"/>
</dbReference>
<name>Q3AS51_CHLCH</name>
<dbReference type="HOGENOM" id="CLU_147162_4_2_10"/>
<sequence>MTITFSQKARLQIEENVRFIAADKPNAARKWAAGVKQAVYKLKEFPYLGRQVPEYANDTLRELIYGEYRIVYQVNIELSRIEVLSLFHSKQLL</sequence>
<dbReference type="PANTHER" id="PTHR33755">
    <property type="entry name" value="TOXIN PARE1-RELATED"/>
    <property type="match status" value="1"/>
</dbReference>
<keyword evidence="2" id="KW-1277">Toxin-antitoxin system</keyword>
<reference evidence="3" key="1">
    <citation type="submission" date="2005-08" db="EMBL/GenBank/DDBJ databases">
        <title>Complete sequence of Chlorobium chlorochromatii CaD3.</title>
        <authorList>
            <person name="Copeland A."/>
            <person name="Lucas S."/>
            <person name="Lapidus A."/>
            <person name="Barry K."/>
            <person name="Detter J.C."/>
            <person name="Glavina T."/>
            <person name="Hammon N."/>
            <person name="Israni S."/>
            <person name="Pitluck S."/>
            <person name="Bryant D."/>
            <person name="Schmutz J."/>
            <person name="Larimer F."/>
            <person name="Land M."/>
            <person name="Kyrpides N."/>
            <person name="Ivanova N."/>
            <person name="Richardson P."/>
        </authorList>
    </citation>
    <scope>NUCLEOTIDE SEQUENCE [LARGE SCALE GENOMIC DNA]</scope>
    <source>
        <strain evidence="3">CaD3</strain>
    </source>
</reference>
<gene>
    <name evidence="3" type="ordered locus">Cag_0909</name>
</gene>
<accession>Q3AS51</accession>
<evidence type="ECO:0000256" key="1">
    <source>
        <dbReference type="ARBA" id="ARBA00006226"/>
    </source>
</evidence>
<organism evidence="3">
    <name type="scientific">Chlorobium chlorochromatii (strain CaD3)</name>
    <dbReference type="NCBI Taxonomy" id="340177"/>
    <lineage>
        <taxon>Bacteria</taxon>
        <taxon>Pseudomonadati</taxon>
        <taxon>Chlorobiota</taxon>
        <taxon>Chlorobiia</taxon>
        <taxon>Chlorobiales</taxon>
        <taxon>Chlorobiaceae</taxon>
        <taxon>Chlorobium/Pelodictyon group</taxon>
        <taxon>Chlorobium</taxon>
    </lineage>
</organism>
<evidence type="ECO:0000313" key="3">
    <source>
        <dbReference type="EMBL" id="ABB28174.1"/>
    </source>
</evidence>
<dbReference type="OrthoDB" id="5574284at2"/>
<dbReference type="eggNOG" id="COG3668">
    <property type="taxonomic scope" value="Bacteria"/>
</dbReference>
<dbReference type="STRING" id="340177.Cag_0909"/>
<dbReference type="AlphaFoldDB" id="Q3AS51"/>
<dbReference type="Gene3D" id="3.30.2310.20">
    <property type="entry name" value="RelE-like"/>
    <property type="match status" value="1"/>
</dbReference>
<dbReference type="SUPFAM" id="SSF143011">
    <property type="entry name" value="RelE-like"/>
    <property type="match status" value="1"/>
</dbReference>
<dbReference type="Pfam" id="PF05016">
    <property type="entry name" value="ParE_toxin"/>
    <property type="match status" value="1"/>
</dbReference>
<dbReference type="InterPro" id="IPR007712">
    <property type="entry name" value="RelE/ParE_toxin"/>
</dbReference>
<protein>
    <recommendedName>
        <fullName evidence="4">Plasmid stabilization system</fullName>
    </recommendedName>
</protein>
<dbReference type="InterPro" id="IPR035093">
    <property type="entry name" value="RelE/ParE_toxin_dom_sf"/>
</dbReference>
<evidence type="ECO:0008006" key="4">
    <source>
        <dbReference type="Google" id="ProtNLM"/>
    </source>
</evidence>
<evidence type="ECO:0000256" key="2">
    <source>
        <dbReference type="ARBA" id="ARBA00022649"/>
    </source>
</evidence>